<accession>A0A918DHD1</accession>
<reference evidence="7" key="1">
    <citation type="journal article" date="2014" name="Int. J. Syst. Evol. Microbiol.">
        <title>Complete genome sequence of Corynebacterium casei LMG S-19264T (=DSM 44701T), isolated from a smear-ripened cheese.</title>
        <authorList>
            <consortium name="US DOE Joint Genome Institute (JGI-PGF)"/>
            <person name="Walter F."/>
            <person name="Albersmeier A."/>
            <person name="Kalinowski J."/>
            <person name="Ruckert C."/>
        </authorList>
    </citation>
    <scope>NUCLEOTIDE SEQUENCE</scope>
    <source>
        <strain evidence="7">CGMCC 1.7086</strain>
    </source>
</reference>
<evidence type="ECO:0000313" key="8">
    <source>
        <dbReference type="Proteomes" id="UP000606935"/>
    </source>
</evidence>
<proteinExistence type="inferred from homology"/>
<organism evidence="7 8">
    <name type="scientific">Bowmanella pacifica</name>
    <dbReference type="NCBI Taxonomy" id="502051"/>
    <lineage>
        <taxon>Bacteria</taxon>
        <taxon>Pseudomonadati</taxon>
        <taxon>Pseudomonadota</taxon>
        <taxon>Gammaproteobacteria</taxon>
        <taxon>Alteromonadales</taxon>
        <taxon>Alteromonadaceae</taxon>
        <taxon>Bowmanella</taxon>
    </lineage>
</organism>
<reference evidence="7" key="2">
    <citation type="submission" date="2020-09" db="EMBL/GenBank/DDBJ databases">
        <authorList>
            <person name="Sun Q."/>
            <person name="Zhou Y."/>
        </authorList>
    </citation>
    <scope>NUCLEOTIDE SEQUENCE</scope>
    <source>
        <strain evidence="7">CGMCC 1.7086</strain>
    </source>
</reference>
<sequence>MNIDRLNNPPNRRGTDNYKWDGCKETFGHDDLIPLWVADMDFPCPDEVIGALTQRLEHRVLGYAKRSSSYVRAIRDWLQQRHGWSVNEADMLFCPPGPIQAINTLVTLLSQPGDEIVVQMPAYTPLVNVISGNGRKVLENPLIQDGNDYRFDFGQLKEALSDKTKLLILCSPHNPTGRVWSEEELSTLAEICLQHQITVISDEVHADLLLPGQQHTHFGKVARRYQLPAVTVISPCKTFNLAGLPQCTLITDSAGIKTKFKAHMDISQLNLDPPLNALAAETAYRCGAPWLNAVMAYINDNHRLLRKELQRALPQIGISRAQATYLAWLDLRPLGIAHAKLKRILLEEAKVALYEGTEFGQAYEGFFRVNLACSTHLLQQALSQIVAALTLAQESSK</sequence>
<dbReference type="InterPro" id="IPR004839">
    <property type="entry name" value="Aminotransferase_I/II_large"/>
</dbReference>
<feature type="domain" description="Aminotransferase class I/classII large" evidence="6">
    <location>
        <begin position="31"/>
        <end position="385"/>
    </location>
</feature>
<comment type="cofactor">
    <cofactor evidence="1">
        <name>pyridoxal 5'-phosphate</name>
        <dbReference type="ChEBI" id="CHEBI:597326"/>
    </cofactor>
</comment>
<dbReference type="InterPro" id="IPR015422">
    <property type="entry name" value="PyrdxlP-dep_Trfase_small"/>
</dbReference>
<dbReference type="EC" id="4.4.1.13" evidence="2"/>
<gene>
    <name evidence="7" type="primary">patB</name>
    <name evidence="7" type="ORF">GCM10010982_06780</name>
</gene>
<evidence type="ECO:0000256" key="3">
    <source>
        <dbReference type="ARBA" id="ARBA00022898"/>
    </source>
</evidence>
<dbReference type="InterPro" id="IPR015424">
    <property type="entry name" value="PyrdxlP-dep_Trfase"/>
</dbReference>
<comment type="caution">
    <text evidence="7">The sequence shown here is derived from an EMBL/GenBank/DDBJ whole genome shotgun (WGS) entry which is preliminary data.</text>
</comment>
<dbReference type="Pfam" id="PF00155">
    <property type="entry name" value="Aminotran_1_2"/>
    <property type="match status" value="1"/>
</dbReference>
<comment type="similarity">
    <text evidence="5">Belongs to the class-II pyridoxal-phosphate-dependent aminotransferase family. MalY/PatB cystathionine beta-lyase subfamily.</text>
</comment>
<dbReference type="InterPro" id="IPR051798">
    <property type="entry name" value="Class-II_PLP-Dep_Aminotrans"/>
</dbReference>
<dbReference type="GO" id="GO:0047804">
    <property type="term" value="F:cysteine-S-conjugate beta-lyase activity"/>
    <property type="evidence" value="ECO:0007669"/>
    <property type="project" value="UniProtKB-EC"/>
</dbReference>
<dbReference type="CDD" id="cd00609">
    <property type="entry name" value="AAT_like"/>
    <property type="match status" value="1"/>
</dbReference>
<dbReference type="InterPro" id="IPR027619">
    <property type="entry name" value="C-S_lyase_PatB-like"/>
</dbReference>
<dbReference type="NCBIfam" id="TIGR04350">
    <property type="entry name" value="C_S_lyase_PatB"/>
    <property type="match status" value="1"/>
</dbReference>
<dbReference type="GO" id="GO:0030170">
    <property type="term" value="F:pyridoxal phosphate binding"/>
    <property type="evidence" value="ECO:0007669"/>
    <property type="project" value="InterPro"/>
</dbReference>
<dbReference type="EMBL" id="BMLS01000001">
    <property type="protein sequence ID" value="GGO65299.1"/>
    <property type="molecule type" value="Genomic_DNA"/>
</dbReference>
<evidence type="ECO:0000259" key="6">
    <source>
        <dbReference type="Pfam" id="PF00155"/>
    </source>
</evidence>
<dbReference type="Gene3D" id="3.40.640.10">
    <property type="entry name" value="Type I PLP-dependent aspartate aminotransferase-like (Major domain)"/>
    <property type="match status" value="1"/>
</dbReference>
<protein>
    <recommendedName>
        <fullName evidence="2">cysteine-S-conjugate beta-lyase</fullName>
        <ecNumber evidence="2">4.4.1.13</ecNumber>
    </recommendedName>
</protein>
<keyword evidence="8" id="KW-1185">Reference proteome</keyword>
<keyword evidence="3" id="KW-0663">Pyridoxal phosphate</keyword>
<dbReference type="PANTHER" id="PTHR43525:SF1">
    <property type="entry name" value="PROTEIN MALY"/>
    <property type="match status" value="1"/>
</dbReference>
<dbReference type="Gene3D" id="3.90.1150.10">
    <property type="entry name" value="Aspartate Aminotransferase, domain 1"/>
    <property type="match status" value="1"/>
</dbReference>
<dbReference type="Proteomes" id="UP000606935">
    <property type="component" value="Unassembled WGS sequence"/>
</dbReference>
<dbReference type="RefSeq" id="WP_188690283.1">
    <property type="nucleotide sequence ID" value="NZ_BMLS01000001.1"/>
</dbReference>
<name>A0A918DHD1_9ALTE</name>
<keyword evidence="4" id="KW-0456">Lyase</keyword>
<dbReference type="PANTHER" id="PTHR43525">
    <property type="entry name" value="PROTEIN MALY"/>
    <property type="match status" value="1"/>
</dbReference>
<evidence type="ECO:0000256" key="1">
    <source>
        <dbReference type="ARBA" id="ARBA00001933"/>
    </source>
</evidence>
<evidence type="ECO:0000256" key="4">
    <source>
        <dbReference type="ARBA" id="ARBA00023239"/>
    </source>
</evidence>
<dbReference type="SUPFAM" id="SSF53383">
    <property type="entry name" value="PLP-dependent transferases"/>
    <property type="match status" value="1"/>
</dbReference>
<dbReference type="AlphaFoldDB" id="A0A918DHD1"/>
<dbReference type="InterPro" id="IPR015421">
    <property type="entry name" value="PyrdxlP-dep_Trfase_major"/>
</dbReference>
<evidence type="ECO:0000256" key="2">
    <source>
        <dbReference type="ARBA" id="ARBA00012224"/>
    </source>
</evidence>
<evidence type="ECO:0000313" key="7">
    <source>
        <dbReference type="EMBL" id="GGO65299.1"/>
    </source>
</evidence>
<evidence type="ECO:0000256" key="5">
    <source>
        <dbReference type="ARBA" id="ARBA00037974"/>
    </source>
</evidence>